<feature type="domain" description="Methyltransferase type 12" evidence="14">
    <location>
        <begin position="306"/>
        <end position="395"/>
    </location>
</feature>
<evidence type="ECO:0000256" key="13">
    <source>
        <dbReference type="SAM" id="MobiDB-lite"/>
    </source>
</evidence>
<comment type="similarity">
    <text evidence="2">Belongs to the methyltransferase superfamily. HEN1 family.</text>
</comment>
<feature type="domain" description="Hen1 N-terminal" evidence="15">
    <location>
        <begin position="1"/>
        <end position="250"/>
    </location>
</feature>
<dbReference type="Pfam" id="PF12623">
    <property type="entry name" value="Hen1_L"/>
    <property type="match status" value="1"/>
</dbReference>
<evidence type="ECO:0000256" key="11">
    <source>
        <dbReference type="ARBA" id="ARBA00035025"/>
    </source>
</evidence>
<evidence type="ECO:0000256" key="3">
    <source>
        <dbReference type="ARBA" id="ARBA00021330"/>
    </source>
</evidence>
<proteinExistence type="inferred from homology"/>
<evidence type="ECO:0000313" key="16">
    <source>
        <dbReference type="EMBL" id="MBM9507327.1"/>
    </source>
</evidence>
<evidence type="ECO:0000259" key="14">
    <source>
        <dbReference type="Pfam" id="PF08242"/>
    </source>
</evidence>
<keyword evidence="5" id="KW-0808">Transferase</keyword>
<dbReference type="CDD" id="cd02440">
    <property type="entry name" value="AdoMet_MTases"/>
    <property type="match status" value="1"/>
</dbReference>
<dbReference type="PANTHER" id="PTHR21404:SF3">
    <property type="entry name" value="SMALL RNA 2'-O-METHYLTRANSFERASE"/>
    <property type="match status" value="1"/>
</dbReference>
<keyword evidence="9" id="KW-0694">RNA-binding</keyword>
<evidence type="ECO:0000259" key="15">
    <source>
        <dbReference type="Pfam" id="PF12623"/>
    </source>
</evidence>
<evidence type="ECO:0000256" key="2">
    <source>
        <dbReference type="ARBA" id="ARBA00009026"/>
    </source>
</evidence>
<evidence type="ECO:0000256" key="8">
    <source>
        <dbReference type="ARBA" id="ARBA00022842"/>
    </source>
</evidence>
<dbReference type="Gene3D" id="3.30.1610.20">
    <property type="entry name" value="Hen1, N-terminal domain"/>
    <property type="match status" value="1"/>
</dbReference>
<dbReference type="InterPro" id="IPR029063">
    <property type="entry name" value="SAM-dependent_MTases_sf"/>
</dbReference>
<dbReference type="InterPro" id="IPR024026">
    <property type="entry name" value="3'-RNA_MeTfrase_Hen1_bac"/>
</dbReference>
<dbReference type="RefSeq" id="WP_205359184.1">
    <property type="nucleotide sequence ID" value="NZ_JADKYB010000012.1"/>
</dbReference>
<keyword evidence="17" id="KW-1185">Reference proteome</keyword>
<dbReference type="SUPFAM" id="SSF53335">
    <property type="entry name" value="S-adenosyl-L-methionine-dependent methyltransferases"/>
    <property type="match status" value="1"/>
</dbReference>
<dbReference type="InterPro" id="IPR024740">
    <property type="entry name" value="Hen1_N"/>
</dbReference>
<dbReference type="PANTHER" id="PTHR21404">
    <property type="entry name" value="HEN1"/>
    <property type="match status" value="1"/>
</dbReference>
<feature type="region of interest" description="Disordered" evidence="13">
    <location>
        <begin position="489"/>
        <end position="536"/>
    </location>
</feature>
<keyword evidence="4" id="KW-0489">Methyltransferase</keyword>
<evidence type="ECO:0000256" key="1">
    <source>
        <dbReference type="ARBA" id="ARBA00001946"/>
    </source>
</evidence>
<reference evidence="16 17" key="1">
    <citation type="submission" date="2021-01" db="EMBL/GenBank/DDBJ databases">
        <title>Streptomyces acididurans sp. nov., isolated from a peat swamp forest soil.</title>
        <authorList>
            <person name="Chantavorakit T."/>
            <person name="Duangmal K."/>
        </authorList>
    </citation>
    <scope>NUCLEOTIDE SEQUENCE [LARGE SCALE GENOMIC DNA]</scope>
    <source>
        <strain evidence="16 17">KK5PA1</strain>
    </source>
</reference>
<keyword evidence="7" id="KW-0479">Metal-binding</keyword>
<dbReference type="InterPro" id="IPR013217">
    <property type="entry name" value="Methyltransf_12"/>
</dbReference>
<comment type="caution">
    <text evidence="16">The sequence shown here is derived from an EMBL/GenBank/DDBJ whole genome shotgun (WGS) entry which is preliminary data.</text>
</comment>
<dbReference type="EC" id="2.1.1.386" evidence="11"/>
<dbReference type="NCBIfam" id="TIGR04074">
    <property type="entry name" value="bacter_Hen1"/>
    <property type="match status" value="1"/>
</dbReference>
<evidence type="ECO:0000256" key="9">
    <source>
        <dbReference type="ARBA" id="ARBA00022884"/>
    </source>
</evidence>
<dbReference type="Gene3D" id="3.40.50.150">
    <property type="entry name" value="Vaccinia Virus protein VP39"/>
    <property type="match status" value="1"/>
</dbReference>
<keyword evidence="10" id="KW-0943">RNA-mediated gene silencing</keyword>
<name>A0ABS2TW69_9ACTN</name>
<dbReference type="Pfam" id="PF08242">
    <property type="entry name" value="Methyltransf_12"/>
    <property type="match status" value="1"/>
</dbReference>
<evidence type="ECO:0000256" key="12">
    <source>
        <dbReference type="ARBA" id="ARBA00048418"/>
    </source>
</evidence>
<protein>
    <recommendedName>
        <fullName evidence="3">Small RNA 2'-O-methyltransferase</fullName>
        <ecNumber evidence="11">2.1.1.386</ecNumber>
    </recommendedName>
</protein>
<evidence type="ECO:0000256" key="4">
    <source>
        <dbReference type="ARBA" id="ARBA00022603"/>
    </source>
</evidence>
<keyword evidence="8" id="KW-0460">Magnesium</keyword>
<evidence type="ECO:0000256" key="10">
    <source>
        <dbReference type="ARBA" id="ARBA00023158"/>
    </source>
</evidence>
<evidence type="ECO:0000256" key="6">
    <source>
        <dbReference type="ARBA" id="ARBA00022691"/>
    </source>
</evidence>
<keyword evidence="6" id="KW-0949">S-adenosyl-L-methionine</keyword>
<evidence type="ECO:0000256" key="7">
    <source>
        <dbReference type="ARBA" id="ARBA00022723"/>
    </source>
</evidence>
<sequence length="536" mass="58408">MFLTITTTDGSAGPATDLGFLLHKHPDKAQVFSTAYGDAHVFYPEASPERTTAALLLEVDPAALLRRARGKGKGRGGAPDAALAQYVNDRPYAASSLLAVALRTVFSTALRGECRTLPERAAAPLPLRIEVPALPAKGGPALVARLFEPLGWQVSAVPVALDERFPEWGESRYVGLVLEGELRLADALRHLYVLLPVLDDAKHYWVAPDEVDKLLRFGEGWLPGHPEQRLITSRYLSRRWSLTRQAMERLELARLADADDIEVEELDNAVAPEVPEEAEERPAPLAVQRREAILAELRDGGAARVLDLGCGQGQLVAALLKDPRFTEIVGMDVSARALDIAARRLRLDRMGERQSSRVRLTQGSLTYTDARLKGYDAAVLSEVVEHVDPPRLPALEYAVFGTARPRTVVVTTPNAEYNVRWESLPAGQVRHADHRFEWTRAQFADWAGPVAARYGYAVRFVPVGPDDPEVGPPTQMAVFTLAAPAEGTPARHRGALDARIPVPAEPVPAGPAGTDDPRDTDNDPDTDPTDEKEAVA</sequence>
<gene>
    <name evidence="16" type="ORF">ITX44_22870</name>
</gene>
<dbReference type="Proteomes" id="UP000749040">
    <property type="component" value="Unassembled WGS sequence"/>
</dbReference>
<comment type="cofactor">
    <cofactor evidence="1">
        <name>Mg(2+)</name>
        <dbReference type="ChEBI" id="CHEBI:18420"/>
    </cofactor>
</comment>
<comment type="catalytic activity">
    <reaction evidence="12">
        <text>small RNA 3'-end nucleotide + S-adenosyl-L-methionine = small RNA 3'-end 2'-O-methylnucleotide + S-adenosyl-L-homocysteine + H(+)</text>
        <dbReference type="Rhea" id="RHEA:37887"/>
        <dbReference type="Rhea" id="RHEA-COMP:10415"/>
        <dbReference type="Rhea" id="RHEA-COMP:10416"/>
        <dbReference type="ChEBI" id="CHEBI:15378"/>
        <dbReference type="ChEBI" id="CHEBI:57856"/>
        <dbReference type="ChEBI" id="CHEBI:59789"/>
        <dbReference type="ChEBI" id="CHEBI:74896"/>
        <dbReference type="ChEBI" id="CHEBI:74898"/>
        <dbReference type="EC" id="2.1.1.386"/>
    </reaction>
</comment>
<dbReference type="InterPro" id="IPR026610">
    <property type="entry name" value="Hen1"/>
</dbReference>
<organism evidence="16 17">
    <name type="scientific">Actinacidiphila acididurans</name>
    <dbReference type="NCBI Taxonomy" id="2784346"/>
    <lineage>
        <taxon>Bacteria</taxon>
        <taxon>Bacillati</taxon>
        <taxon>Actinomycetota</taxon>
        <taxon>Actinomycetes</taxon>
        <taxon>Kitasatosporales</taxon>
        <taxon>Streptomycetaceae</taxon>
        <taxon>Actinacidiphila</taxon>
    </lineage>
</organism>
<evidence type="ECO:0000256" key="5">
    <source>
        <dbReference type="ARBA" id="ARBA00022679"/>
    </source>
</evidence>
<dbReference type="EMBL" id="JADKYB010000012">
    <property type="protein sequence ID" value="MBM9507327.1"/>
    <property type="molecule type" value="Genomic_DNA"/>
</dbReference>
<evidence type="ECO:0000313" key="17">
    <source>
        <dbReference type="Proteomes" id="UP000749040"/>
    </source>
</evidence>
<dbReference type="InterPro" id="IPR038546">
    <property type="entry name" value="Hen1_N_sf"/>
</dbReference>
<accession>A0ABS2TW69</accession>